<dbReference type="InterPro" id="IPR025875">
    <property type="entry name" value="Leu-rich_rpt_4"/>
</dbReference>
<organism evidence="3">
    <name type="scientific">marine sediment metagenome</name>
    <dbReference type="NCBI Taxonomy" id="412755"/>
    <lineage>
        <taxon>unclassified sequences</taxon>
        <taxon>metagenomes</taxon>
        <taxon>ecological metagenomes</taxon>
    </lineage>
</organism>
<evidence type="ECO:0000313" key="3">
    <source>
        <dbReference type="EMBL" id="KKM75970.1"/>
    </source>
</evidence>
<dbReference type="Gene3D" id="3.80.10.10">
    <property type="entry name" value="Ribonuclease Inhibitor"/>
    <property type="match status" value="1"/>
</dbReference>
<name>A0A0F9MH35_9ZZZZ</name>
<dbReference type="EMBL" id="LAZR01008887">
    <property type="protein sequence ID" value="KKM75970.1"/>
    <property type="molecule type" value="Genomic_DNA"/>
</dbReference>
<sequence length="511" mass="59808">MQVLKLNNNQISEIKNLETLTSLKELHLINNEIEVIKGLDEDDGEKINVFGNEELYGISFEPFIFYRTFERPHPPEIEVVQNFVNFYKLYFVENESTYKALDNKREEHNVIQIIKEENHLEIKVNTRYLRNYLAAREMILIRNHDHRRFSEETIDSLESEELCEFLYAESLNYNFSGWAKNHKTFTEMNSMSRLLGKDIIKPYDKIYHSLIWFSDSFWETITQFCTSIIGIDDNGENIEETCNEDELSNYYTDKGKPHFLTPVFFNRKVLKKYYDSPSKYSVGARSVSCLNYWVLPTDENEKGVIYVWLGDLGRIPFKEQQHWKQFNILPKGGITEHVIKTDFLAEPADPIVPMFLFWKAYNRANEHFSSSHGFPLFRELSNSDSYCYDSLHVPVSNEQMEFDEMVLFLAKVLNDSINKSELDKLLGNKENASINSLESFIKSRIDEQEALEIIKSFRMVQSLRSSGSAHAKGKGYLKNISKADLEKLSNIQRFKVILENIIDSLERLPII</sequence>
<comment type="caution">
    <text evidence="3">The sequence shown here is derived from an EMBL/GenBank/DDBJ whole genome shotgun (WGS) entry which is preliminary data.</text>
</comment>
<dbReference type="AlphaFoldDB" id="A0A0F9MH35"/>
<keyword evidence="2" id="KW-0677">Repeat</keyword>
<dbReference type="InterPro" id="IPR001611">
    <property type="entry name" value="Leu-rich_rpt"/>
</dbReference>
<dbReference type="InterPro" id="IPR032675">
    <property type="entry name" value="LRR_dom_sf"/>
</dbReference>
<dbReference type="SUPFAM" id="SSF52058">
    <property type="entry name" value="L domain-like"/>
    <property type="match status" value="1"/>
</dbReference>
<dbReference type="PROSITE" id="PS51450">
    <property type="entry name" value="LRR"/>
    <property type="match status" value="2"/>
</dbReference>
<protein>
    <submittedName>
        <fullName evidence="3">Uncharacterized protein</fullName>
    </submittedName>
</protein>
<proteinExistence type="predicted"/>
<dbReference type="Pfam" id="PF12799">
    <property type="entry name" value="LRR_4"/>
    <property type="match status" value="1"/>
</dbReference>
<evidence type="ECO:0000256" key="2">
    <source>
        <dbReference type="ARBA" id="ARBA00022737"/>
    </source>
</evidence>
<keyword evidence="1" id="KW-0433">Leucine-rich repeat</keyword>
<reference evidence="3" key="1">
    <citation type="journal article" date="2015" name="Nature">
        <title>Complex archaea that bridge the gap between prokaryotes and eukaryotes.</title>
        <authorList>
            <person name="Spang A."/>
            <person name="Saw J.H."/>
            <person name="Jorgensen S.L."/>
            <person name="Zaremba-Niedzwiedzka K."/>
            <person name="Martijn J."/>
            <person name="Lind A.E."/>
            <person name="van Eijk R."/>
            <person name="Schleper C."/>
            <person name="Guy L."/>
            <person name="Ettema T.J."/>
        </authorList>
    </citation>
    <scope>NUCLEOTIDE SEQUENCE</scope>
</reference>
<evidence type="ECO:0000256" key="1">
    <source>
        <dbReference type="ARBA" id="ARBA00022614"/>
    </source>
</evidence>
<gene>
    <name evidence="3" type="ORF">LCGC14_1384870</name>
</gene>
<accession>A0A0F9MH35</accession>